<reference evidence="2" key="2">
    <citation type="submission" date="2023-05" db="EMBL/GenBank/DDBJ databases">
        <authorList>
            <consortium name="Lawrence Berkeley National Laboratory"/>
            <person name="Steindorff A."/>
            <person name="Hensen N."/>
            <person name="Bonometti L."/>
            <person name="Westerberg I."/>
            <person name="Brannstrom I.O."/>
            <person name="Guillou S."/>
            <person name="Cros-Aarteil S."/>
            <person name="Calhoun S."/>
            <person name="Haridas S."/>
            <person name="Kuo A."/>
            <person name="Mondo S."/>
            <person name="Pangilinan J."/>
            <person name="Riley R."/>
            <person name="Labutti K."/>
            <person name="Andreopoulos B."/>
            <person name="Lipzen A."/>
            <person name="Chen C."/>
            <person name="Yanf M."/>
            <person name="Daum C."/>
            <person name="Ng V."/>
            <person name="Clum A."/>
            <person name="Ohm R."/>
            <person name="Martin F."/>
            <person name="Silar P."/>
            <person name="Natvig D."/>
            <person name="Lalanne C."/>
            <person name="Gautier V."/>
            <person name="Ament-Velasquez S.L."/>
            <person name="Kruys A."/>
            <person name="Hutchinson M.I."/>
            <person name="Powell A.J."/>
            <person name="Barry K."/>
            <person name="Miller A.N."/>
            <person name="Grigoriev I.V."/>
            <person name="Debuchy R."/>
            <person name="Gladieux P."/>
            <person name="Thoren M.H."/>
            <person name="Johannesson H."/>
        </authorList>
    </citation>
    <scope>NUCLEOTIDE SEQUENCE</scope>
    <source>
        <strain evidence="2">PSN243</strain>
    </source>
</reference>
<dbReference type="EMBL" id="MU865978">
    <property type="protein sequence ID" value="KAK4444328.1"/>
    <property type="molecule type" value="Genomic_DNA"/>
</dbReference>
<name>A0AAV9GA66_9PEZI</name>
<comment type="caution">
    <text evidence="2">The sequence shown here is derived from an EMBL/GenBank/DDBJ whole genome shotgun (WGS) entry which is preliminary data.</text>
</comment>
<feature type="chain" id="PRO_5043586407" description="Secreted protein" evidence="1">
    <location>
        <begin position="17"/>
        <end position="178"/>
    </location>
</feature>
<evidence type="ECO:0000313" key="2">
    <source>
        <dbReference type="EMBL" id="KAK4444328.1"/>
    </source>
</evidence>
<keyword evidence="3" id="KW-1185">Reference proteome</keyword>
<sequence>MKLLYLLSLYIALAEARASLQPRQLGDLFQPRKALCNCNNPSNKKSQVKELCDEAGGVAKFGVFHGLERVEQNMCVVESPANAQKVFTSAGCKDAYGEDYNSFCIESTTPEPLKPPFLWTPEPPTPAGCTRASNPCANVMLYMEPRCHTDGQLYCVGLSNLIVSRPVVPCFNCGRLSG</sequence>
<dbReference type="AlphaFoldDB" id="A0AAV9GA66"/>
<dbReference type="Proteomes" id="UP001321760">
    <property type="component" value="Unassembled WGS sequence"/>
</dbReference>
<feature type="signal peptide" evidence="1">
    <location>
        <begin position="1"/>
        <end position="16"/>
    </location>
</feature>
<organism evidence="2 3">
    <name type="scientific">Podospora aff. communis PSN243</name>
    <dbReference type="NCBI Taxonomy" id="3040156"/>
    <lineage>
        <taxon>Eukaryota</taxon>
        <taxon>Fungi</taxon>
        <taxon>Dikarya</taxon>
        <taxon>Ascomycota</taxon>
        <taxon>Pezizomycotina</taxon>
        <taxon>Sordariomycetes</taxon>
        <taxon>Sordariomycetidae</taxon>
        <taxon>Sordariales</taxon>
        <taxon>Podosporaceae</taxon>
        <taxon>Podospora</taxon>
    </lineage>
</organism>
<protein>
    <recommendedName>
        <fullName evidence="4">Secreted protein</fullName>
    </recommendedName>
</protein>
<accession>A0AAV9GA66</accession>
<evidence type="ECO:0008006" key="4">
    <source>
        <dbReference type="Google" id="ProtNLM"/>
    </source>
</evidence>
<evidence type="ECO:0000256" key="1">
    <source>
        <dbReference type="SAM" id="SignalP"/>
    </source>
</evidence>
<reference evidence="2" key="1">
    <citation type="journal article" date="2023" name="Mol. Phylogenet. Evol.">
        <title>Genome-scale phylogeny and comparative genomics of the fungal order Sordariales.</title>
        <authorList>
            <person name="Hensen N."/>
            <person name="Bonometti L."/>
            <person name="Westerberg I."/>
            <person name="Brannstrom I.O."/>
            <person name="Guillou S."/>
            <person name="Cros-Aarteil S."/>
            <person name="Calhoun S."/>
            <person name="Haridas S."/>
            <person name="Kuo A."/>
            <person name="Mondo S."/>
            <person name="Pangilinan J."/>
            <person name="Riley R."/>
            <person name="LaButti K."/>
            <person name="Andreopoulos B."/>
            <person name="Lipzen A."/>
            <person name="Chen C."/>
            <person name="Yan M."/>
            <person name="Daum C."/>
            <person name="Ng V."/>
            <person name="Clum A."/>
            <person name="Steindorff A."/>
            <person name="Ohm R.A."/>
            <person name="Martin F."/>
            <person name="Silar P."/>
            <person name="Natvig D.O."/>
            <person name="Lalanne C."/>
            <person name="Gautier V."/>
            <person name="Ament-Velasquez S.L."/>
            <person name="Kruys A."/>
            <person name="Hutchinson M.I."/>
            <person name="Powell A.J."/>
            <person name="Barry K."/>
            <person name="Miller A.N."/>
            <person name="Grigoriev I.V."/>
            <person name="Debuchy R."/>
            <person name="Gladieux P."/>
            <person name="Hiltunen Thoren M."/>
            <person name="Johannesson H."/>
        </authorList>
    </citation>
    <scope>NUCLEOTIDE SEQUENCE</scope>
    <source>
        <strain evidence="2">PSN243</strain>
    </source>
</reference>
<gene>
    <name evidence="2" type="ORF">QBC34DRAFT_385317</name>
</gene>
<evidence type="ECO:0000313" key="3">
    <source>
        <dbReference type="Proteomes" id="UP001321760"/>
    </source>
</evidence>
<proteinExistence type="predicted"/>
<keyword evidence="1" id="KW-0732">Signal</keyword>